<dbReference type="InterPro" id="IPR025442">
    <property type="entry name" value="DUF4185"/>
</dbReference>
<keyword evidence="2" id="KW-0081">Bacteriolytic enzyme</keyword>
<dbReference type="Proteomes" id="UP000821895">
    <property type="component" value="Segment"/>
</dbReference>
<evidence type="ECO:0000256" key="1">
    <source>
        <dbReference type="ARBA" id="ARBA00022529"/>
    </source>
</evidence>
<dbReference type="GO" id="GO:0008745">
    <property type="term" value="F:N-acetylmuramoyl-L-alanine amidase activity"/>
    <property type="evidence" value="ECO:0007669"/>
    <property type="project" value="InterPro"/>
</dbReference>
<dbReference type="GO" id="GO:0042742">
    <property type="term" value="P:defense response to bacterium"/>
    <property type="evidence" value="ECO:0007669"/>
    <property type="project" value="UniProtKB-KW"/>
</dbReference>
<dbReference type="Gene3D" id="3.20.20.80">
    <property type="entry name" value="Glycosidases"/>
    <property type="match status" value="1"/>
</dbReference>
<dbReference type="GO" id="GO:0001897">
    <property type="term" value="P:symbiont-mediated cytolysis of host cell"/>
    <property type="evidence" value="ECO:0007669"/>
    <property type="project" value="UniProtKB-ARBA"/>
</dbReference>
<evidence type="ECO:0000256" key="2">
    <source>
        <dbReference type="ARBA" id="ARBA00022638"/>
    </source>
</evidence>
<feature type="domain" description="Rv2525c-like glycoside hydrolase-like" evidence="5">
    <location>
        <begin position="17"/>
        <end position="202"/>
    </location>
</feature>
<evidence type="ECO:0000313" key="8">
    <source>
        <dbReference type="Proteomes" id="UP000821895"/>
    </source>
</evidence>
<dbReference type="Pfam" id="PF13810">
    <property type="entry name" value="DUF4185"/>
    <property type="match status" value="1"/>
</dbReference>
<evidence type="ECO:0000256" key="3">
    <source>
        <dbReference type="SAM" id="MobiDB-lite"/>
    </source>
</evidence>
<dbReference type="InterPro" id="IPR036505">
    <property type="entry name" value="Amidase/PGRP_sf"/>
</dbReference>
<evidence type="ECO:0000313" key="7">
    <source>
        <dbReference type="EMBL" id="QKY79977.1"/>
    </source>
</evidence>
<dbReference type="Pfam" id="PF08924">
    <property type="entry name" value="Rv2525c_GlyHyd-like"/>
    <property type="match status" value="1"/>
</dbReference>
<evidence type="ECO:0000259" key="6">
    <source>
        <dbReference type="Pfam" id="PF13810"/>
    </source>
</evidence>
<feature type="domain" description="N-acetylmuramoyl-L-alanine amidase" evidence="4">
    <location>
        <begin position="250"/>
        <end position="334"/>
    </location>
</feature>
<dbReference type="EMBL" id="MT498058">
    <property type="protein sequence ID" value="QKY79977.1"/>
    <property type="molecule type" value="Genomic_DNA"/>
</dbReference>
<dbReference type="InterPro" id="IPR002502">
    <property type="entry name" value="Amidase_domain"/>
</dbReference>
<evidence type="ECO:0000259" key="4">
    <source>
        <dbReference type="Pfam" id="PF01510"/>
    </source>
</evidence>
<keyword evidence="1" id="KW-0929">Antimicrobial</keyword>
<feature type="region of interest" description="Disordered" evidence="3">
    <location>
        <begin position="854"/>
        <end position="888"/>
    </location>
</feature>
<accession>A0AAE7F9P8</accession>
<feature type="domain" description="DUF4185" evidence="6">
    <location>
        <begin position="530"/>
        <end position="849"/>
    </location>
</feature>
<dbReference type="KEGG" id="vg:77951821"/>
<organism evidence="7 8">
    <name type="scientific">Gordonia phage Clawz</name>
    <dbReference type="NCBI Taxonomy" id="2743910"/>
    <lineage>
        <taxon>Viruses</taxon>
        <taxon>Duplodnaviria</taxon>
        <taxon>Heunggongvirae</taxon>
        <taxon>Uroviricota</taxon>
        <taxon>Caudoviricetes</taxon>
        <taxon>Clawzvirus</taxon>
        <taxon>Clawzvirus clawz</taxon>
    </lineage>
</organism>
<dbReference type="GeneID" id="77951821"/>
<proteinExistence type="predicted"/>
<dbReference type="SUPFAM" id="SSF55846">
    <property type="entry name" value="N-acetylmuramoyl-L-alanine amidase-like"/>
    <property type="match status" value="1"/>
</dbReference>
<dbReference type="RefSeq" id="YP_010675494.1">
    <property type="nucleotide sequence ID" value="NC_071004.1"/>
</dbReference>
<dbReference type="GO" id="GO:0009253">
    <property type="term" value="P:peptidoglycan catabolic process"/>
    <property type="evidence" value="ECO:0007669"/>
    <property type="project" value="InterPro"/>
</dbReference>
<dbReference type="InterPro" id="IPR015020">
    <property type="entry name" value="Rv2525c-like_Glyco_Hydro-like"/>
</dbReference>
<dbReference type="Gene3D" id="3.40.80.10">
    <property type="entry name" value="Peptidoglycan recognition protein-like"/>
    <property type="match status" value="1"/>
</dbReference>
<name>A0AAE7F9P8_9CAUD</name>
<keyword evidence="8" id="KW-1185">Reference proteome</keyword>
<evidence type="ECO:0000259" key="5">
    <source>
        <dbReference type="Pfam" id="PF08924"/>
    </source>
</evidence>
<dbReference type="Pfam" id="PF01510">
    <property type="entry name" value="Amidase_2"/>
    <property type="match status" value="1"/>
</dbReference>
<protein>
    <submittedName>
        <fullName evidence="7">Lysin A</fullName>
    </submittedName>
</protein>
<gene>
    <name evidence="7" type="primary">65</name>
    <name evidence="7" type="ORF">SEA_CLAWZ_65</name>
</gene>
<reference evidence="7" key="1">
    <citation type="submission" date="2020-05" db="EMBL/GenBank/DDBJ databases">
        <authorList>
            <person name="Conneilly E.M."/>
            <person name="Corace M.L."/>
            <person name="Daly D."/>
            <person name="Dejene M.A."/>
            <person name="Deng Y."/>
            <person name="Kelly J.M."/>
            <person name="Masiello C.S."/>
            <person name="McDonough D."/>
            <person name="Musser E."/>
            <person name="Pecorale A.L."/>
            <person name="Ray R.F."/>
            <person name="Regan I.M."/>
            <person name="Shedd N.A."/>
            <person name="Tatone J.R."/>
            <person name="Tocci C.W."/>
            <person name="Zarate C.M."/>
            <person name="Whitefleet-Smith J.L."/>
            <person name="Garlena R.A."/>
            <person name="Russell D.A."/>
            <person name="Pope W.H."/>
            <person name="Jacobs-Sera D."/>
            <person name="Hatfull G.F."/>
        </authorList>
    </citation>
    <scope>NUCLEOTIDE SEQUENCE</scope>
</reference>
<feature type="compositionally biased region" description="Low complexity" evidence="3">
    <location>
        <begin position="871"/>
        <end position="885"/>
    </location>
</feature>
<sequence>MADRLAIDFSAAQIEPSAIKNAGYEAVIAYLSDARPSASWMKAVKPLTRAYADRLRAGGVDIVSNYQYGKTGDATPSDWRGGYAAGKLHGKKALDNHFAAGGPGWRPCFAPCDDNPTDEEIDKLVLPFIQGWAEVWGKEWTGIYSNRRTWDRLKAKGAPVSWFWQHNWDGLNDGHPHHPDAHVHQIRIDKDKVAGVGVDVNVILKKDYGQWSLGGVDPSPVETFPITKYRMNEMGHYSGHGRRRLRVYFHTSEGKDWVSTARGTADYQVGQQNGSYHLLIDDNEIIQTVSLQDTAWGVLSDNDRSIQICLICSSGASGYGPTAREDQPKSRAQWLEHEKMMRMARFALRWVLDELEKMGEPIPMRRADIAAVGRNEMGISSHNNYTYGSVKLLGYKDGTHWDCPDTLPYDVLMSTTPTPVDPDAFPLPAGYYYGPLDGPDQSISGQYEEPKAWIDGLKRWQAAVGIAATGIWDAATKQVAQQLQMEKKWQKSPGDGFVYLGEWNAVIRENWKPKPVEVKGLARKLADLTGPNETGKYGMGFTDLGAMAQAPNGDIVAVFGDTFKDKVGGADWRSPVILIGQRDGQGIVRWDHAGGPDRNYARQLWAYTHDNSKKPGTISTVIPSDLLTVGDTMYLHVIVNRGFGNVVWTEIWQSKDNGQNWTHCGEKSKADGAAGRGYLQCVSWDYDPADGYVYVVSTGFQRDKGLVLRRCKPAQIVDQSVWEAWNYNGTWAWRSKVEPSVITPAGEKWGELTLRKLDGGWVLGGLLGSEYGLVYRVVDSPIANMYTTPKVKLINGVSWAQDDGSKGNVAQCYGGYVVPGSKLGVDGGLHLAVSQWNTTAGSPYHVMQFSGRLEPVNDVPRNPGGDDDGTTEVPPTETPTDPNEGVSEEISQLKADLAASKERGDAEYEAFQKRIAEIERKIQ</sequence>